<proteinExistence type="predicted"/>
<evidence type="ECO:0000313" key="1">
    <source>
        <dbReference type="EMBL" id="DAF60741.1"/>
    </source>
</evidence>
<dbReference type="InterPro" id="IPR056951">
    <property type="entry name" value="Phage_connect_2"/>
</dbReference>
<protein>
    <submittedName>
        <fullName evidence="1">Uncharacterized protein</fullName>
    </submittedName>
</protein>
<accession>A0A8S5TBP6</accession>
<name>A0A8S5TBP6_9CAUD</name>
<dbReference type="EMBL" id="BK032796">
    <property type="protein sequence ID" value="DAF60741.1"/>
    <property type="molecule type" value="Genomic_DNA"/>
</dbReference>
<organism evidence="1">
    <name type="scientific">Siphoviridae sp. ctYsl40</name>
    <dbReference type="NCBI Taxonomy" id="2827890"/>
    <lineage>
        <taxon>Viruses</taxon>
        <taxon>Duplodnaviria</taxon>
        <taxon>Heunggongvirae</taxon>
        <taxon>Uroviricota</taxon>
        <taxon>Caudoviricetes</taxon>
    </lineage>
</organism>
<sequence>MSSILRDVKQTLGVDPDDRTFDVDLSLHINSALAIVHQIGLRIEPRVVDDSLEWENLYIGTYLDLVREVVVLHCRLAFDPAGYSFVNSAHEKLLEEAKVRLQYALEVPS</sequence>
<dbReference type="Pfam" id="PF24829">
    <property type="entry name" value="Phage_connect_2"/>
    <property type="match status" value="1"/>
</dbReference>
<reference evidence="1" key="1">
    <citation type="journal article" date="2021" name="Proc. Natl. Acad. Sci. U.S.A.">
        <title>A Catalog of Tens of Thousands of Viruses from Human Metagenomes Reveals Hidden Associations with Chronic Diseases.</title>
        <authorList>
            <person name="Tisza M.J."/>
            <person name="Buck C.B."/>
        </authorList>
    </citation>
    <scope>NUCLEOTIDE SEQUENCE</scope>
    <source>
        <strain evidence="1">CtYsl40</strain>
    </source>
</reference>